<dbReference type="EnsemblMetazoa" id="Aqu2.1.22487_001">
    <property type="protein sequence ID" value="Aqu2.1.22487_001"/>
    <property type="gene ID" value="Aqu2.1.22487"/>
</dbReference>
<dbReference type="InParanoid" id="A0A1X7U3M3"/>
<reference evidence="2" key="1">
    <citation type="submission" date="2017-05" db="UniProtKB">
        <authorList>
            <consortium name="EnsemblMetazoa"/>
        </authorList>
    </citation>
    <scope>IDENTIFICATION</scope>
</reference>
<proteinExistence type="predicted"/>
<evidence type="ECO:0000313" key="2">
    <source>
        <dbReference type="EnsemblMetazoa" id="Aqu2.1.22487_001"/>
    </source>
</evidence>
<name>A0A1X7U3M3_AMPQE</name>
<evidence type="ECO:0000256" key="1">
    <source>
        <dbReference type="SAM" id="MobiDB-lite"/>
    </source>
</evidence>
<sequence>MQKQKQDKHNTEEERESKKQAP</sequence>
<dbReference type="AlphaFoldDB" id="A0A1X7U3M3"/>
<organism evidence="2">
    <name type="scientific">Amphimedon queenslandica</name>
    <name type="common">Sponge</name>
    <dbReference type="NCBI Taxonomy" id="400682"/>
    <lineage>
        <taxon>Eukaryota</taxon>
        <taxon>Metazoa</taxon>
        <taxon>Porifera</taxon>
        <taxon>Demospongiae</taxon>
        <taxon>Heteroscleromorpha</taxon>
        <taxon>Haplosclerida</taxon>
        <taxon>Niphatidae</taxon>
        <taxon>Amphimedon</taxon>
    </lineage>
</organism>
<accession>A0A1X7U3M3</accession>
<feature type="region of interest" description="Disordered" evidence="1">
    <location>
        <begin position="1"/>
        <end position="22"/>
    </location>
</feature>
<protein>
    <submittedName>
        <fullName evidence="2">Uncharacterized protein</fullName>
    </submittedName>
</protein>